<reference evidence="1" key="3">
    <citation type="submission" date="2015-02" db="UniProtKB">
        <authorList>
            <consortium name="EnsemblProtists"/>
        </authorList>
    </citation>
    <scope>IDENTIFICATION</scope>
    <source>
        <strain evidence="1">DAOM BR144</strain>
    </source>
</reference>
<evidence type="ECO:0000313" key="2">
    <source>
        <dbReference type="Proteomes" id="UP000019132"/>
    </source>
</evidence>
<evidence type="ECO:0000313" key="1">
    <source>
        <dbReference type="EnsemblProtists" id="PYU1_T013199"/>
    </source>
</evidence>
<dbReference type="InParanoid" id="K3X7K0"/>
<accession>K3X7K0</accession>
<reference evidence="2" key="2">
    <citation type="submission" date="2010-04" db="EMBL/GenBank/DDBJ databases">
        <authorList>
            <person name="Buell R."/>
            <person name="Hamilton J."/>
            <person name="Hostetler J."/>
        </authorList>
    </citation>
    <scope>NUCLEOTIDE SEQUENCE [LARGE SCALE GENOMIC DNA]</scope>
    <source>
        <strain evidence="2">DAOM:BR144</strain>
    </source>
</reference>
<name>K3X7K0_GLOUD</name>
<dbReference type="EMBL" id="GL376577">
    <property type="status" value="NOT_ANNOTATED_CDS"/>
    <property type="molecule type" value="Genomic_DNA"/>
</dbReference>
<sequence length="137" mass="15151">ATIQLNDPVTYPSASNDRVQRIDTLKVPVATTSILIQGGRTNPSAIAKGRVAEVQLASDLLTNPTKVTKVVFSNLNFTTQVQNLSRILPINMQTLQLDNTLLTAFPPGLSRFTKLKLLYRRDINRLTQLLCYAAVEI</sequence>
<dbReference type="STRING" id="431595.K3X7K0"/>
<protein>
    <submittedName>
        <fullName evidence="1">Uncharacterized protein</fullName>
    </submittedName>
</protein>
<organism evidence="1 2">
    <name type="scientific">Globisporangium ultimum (strain ATCC 200006 / CBS 805.95 / DAOM BR144)</name>
    <name type="common">Pythium ultimum</name>
    <dbReference type="NCBI Taxonomy" id="431595"/>
    <lineage>
        <taxon>Eukaryota</taxon>
        <taxon>Sar</taxon>
        <taxon>Stramenopiles</taxon>
        <taxon>Oomycota</taxon>
        <taxon>Peronosporomycetes</taxon>
        <taxon>Pythiales</taxon>
        <taxon>Pythiaceae</taxon>
        <taxon>Globisporangium</taxon>
    </lineage>
</organism>
<reference evidence="2" key="1">
    <citation type="journal article" date="2010" name="Genome Biol.">
        <title>Genome sequence of the necrotrophic plant pathogen Pythium ultimum reveals original pathogenicity mechanisms and effector repertoire.</title>
        <authorList>
            <person name="Levesque C.A."/>
            <person name="Brouwer H."/>
            <person name="Cano L."/>
            <person name="Hamilton J.P."/>
            <person name="Holt C."/>
            <person name="Huitema E."/>
            <person name="Raffaele S."/>
            <person name="Robideau G.P."/>
            <person name="Thines M."/>
            <person name="Win J."/>
            <person name="Zerillo M.M."/>
            <person name="Beakes G.W."/>
            <person name="Boore J.L."/>
            <person name="Busam D."/>
            <person name="Dumas B."/>
            <person name="Ferriera S."/>
            <person name="Fuerstenberg S.I."/>
            <person name="Gachon C.M."/>
            <person name="Gaulin E."/>
            <person name="Govers F."/>
            <person name="Grenville-Briggs L."/>
            <person name="Horner N."/>
            <person name="Hostetler J."/>
            <person name="Jiang R.H."/>
            <person name="Johnson J."/>
            <person name="Krajaejun T."/>
            <person name="Lin H."/>
            <person name="Meijer H.J."/>
            <person name="Moore B."/>
            <person name="Morris P."/>
            <person name="Phuntmart V."/>
            <person name="Puiu D."/>
            <person name="Shetty J."/>
            <person name="Stajich J.E."/>
            <person name="Tripathy S."/>
            <person name="Wawra S."/>
            <person name="van West P."/>
            <person name="Whitty B.R."/>
            <person name="Coutinho P.M."/>
            <person name="Henrissat B."/>
            <person name="Martin F."/>
            <person name="Thomas P.D."/>
            <person name="Tyler B.M."/>
            <person name="De Vries R.P."/>
            <person name="Kamoun S."/>
            <person name="Yandell M."/>
            <person name="Tisserat N."/>
            <person name="Buell C.R."/>
        </authorList>
    </citation>
    <scope>NUCLEOTIDE SEQUENCE</scope>
    <source>
        <strain evidence="2">DAOM:BR144</strain>
    </source>
</reference>
<dbReference type="VEuPathDB" id="FungiDB:PYU1_G013172"/>
<dbReference type="HOGENOM" id="CLU_1870590_0_0_1"/>
<keyword evidence="2" id="KW-1185">Reference proteome</keyword>
<proteinExistence type="predicted"/>
<dbReference type="EnsemblProtists" id="PYU1_T013199">
    <property type="protein sequence ID" value="PYU1_T013199"/>
    <property type="gene ID" value="PYU1_G013172"/>
</dbReference>
<dbReference type="AlphaFoldDB" id="K3X7K0"/>
<dbReference type="Proteomes" id="UP000019132">
    <property type="component" value="Unassembled WGS sequence"/>
</dbReference>